<dbReference type="EMBL" id="NIRQ01000001">
    <property type="protein sequence ID" value="PHI14152.1"/>
    <property type="molecule type" value="Genomic_DNA"/>
</dbReference>
<dbReference type="RefSeq" id="WP_098995035.1">
    <property type="nucleotide sequence ID" value="NZ_NIRQ01000001.1"/>
</dbReference>
<gene>
    <name evidence="1" type="ORF">CBG59_10965</name>
</gene>
<evidence type="ECO:0000313" key="2">
    <source>
        <dbReference type="Proteomes" id="UP000221852"/>
    </source>
</evidence>
<dbReference type="Proteomes" id="UP000221852">
    <property type="component" value="Unassembled WGS sequence"/>
</dbReference>
<evidence type="ECO:0000313" key="1">
    <source>
        <dbReference type="EMBL" id="PHI14152.1"/>
    </source>
</evidence>
<protein>
    <submittedName>
        <fullName evidence="1">Uncharacterized protein</fullName>
    </submittedName>
</protein>
<proteinExistence type="predicted"/>
<comment type="caution">
    <text evidence="1">The sequence shown here is derived from an EMBL/GenBank/DDBJ whole genome shotgun (WGS) entry which is preliminary data.</text>
</comment>
<organism evidence="1 2">
    <name type="scientific">Fusobacterium nucleatum subsp. polymorphum</name>
    <name type="common">Fusobacterium polymorphum</name>
    <dbReference type="NCBI Taxonomy" id="76857"/>
    <lineage>
        <taxon>Bacteria</taxon>
        <taxon>Fusobacteriati</taxon>
        <taxon>Fusobacteriota</taxon>
        <taxon>Fusobacteriia</taxon>
        <taxon>Fusobacteriales</taxon>
        <taxon>Fusobacteriaceae</taxon>
        <taxon>Fusobacterium</taxon>
    </lineage>
</organism>
<accession>A0A2C6CDK4</accession>
<dbReference type="AlphaFoldDB" id="A0A2C6CDK4"/>
<reference evidence="1 2" key="1">
    <citation type="submission" date="2017-06" db="EMBL/GenBank/DDBJ databases">
        <title>Draft genome sequence of Fusobacterium nucleatum subsp. polymorphum KCOM 1330 (=ChDC F330).</title>
        <authorList>
            <person name="Kook J.-K."/>
            <person name="Park S.-N."/>
            <person name="Lim Y.K."/>
            <person name="Roh H."/>
        </authorList>
    </citation>
    <scope>NUCLEOTIDE SEQUENCE [LARGE SCALE GENOMIC DNA]</scope>
    <source>
        <strain evidence="2">KCOM 1330 (ChDC F330)</strain>
    </source>
</reference>
<sequence length="104" mass="11957">MENLIKTDSFLAHNEGWFELFGRVIYYGTVQYNGSSSYTQDFSLKLEIQNWQNANVICSLRETNQKFSDKTFSAKLSNSNKLSIRANLSNTEMVTISYLIIARV</sequence>
<name>A0A2C6CDK4_FUSNP</name>